<dbReference type="KEGG" id="tee:Tel_09005"/>
<dbReference type="STRING" id="1748243.Tel_09005"/>
<gene>
    <name evidence="2" type="ORF">Tel_09005</name>
</gene>
<dbReference type="InterPro" id="IPR019861">
    <property type="entry name" value="PorP/SprF_Bacteroidetes"/>
</dbReference>
<name>A0A0S2TDS9_9GAMM</name>
<keyword evidence="1" id="KW-0732">Signal</keyword>
<proteinExistence type="predicted"/>
<dbReference type="Proteomes" id="UP000055136">
    <property type="component" value="Chromosome"/>
</dbReference>
<evidence type="ECO:0000256" key="1">
    <source>
        <dbReference type="SAM" id="SignalP"/>
    </source>
</evidence>
<evidence type="ECO:0000313" key="2">
    <source>
        <dbReference type="EMBL" id="ALP53283.1"/>
    </source>
</evidence>
<dbReference type="EMBL" id="CP013099">
    <property type="protein sequence ID" value="ALP53283.1"/>
    <property type="molecule type" value="Genomic_DNA"/>
</dbReference>
<organism evidence="2 3">
    <name type="scientific">Candidatus Tenderia electrophaga</name>
    <dbReference type="NCBI Taxonomy" id="1748243"/>
    <lineage>
        <taxon>Bacteria</taxon>
        <taxon>Pseudomonadati</taxon>
        <taxon>Pseudomonadota</taxon>
        <taxon>Gammaproteobacteria</taxon>
        <taxon>Candidatus Tenderiales</taxon>
        <taxon>Candidatus Tenderiaceae</taxon>
        <taxon>Candidatus Tenderia</taxon>
    </lineage>
</organism>
<protein>
    <recommendedName>
        <fullName evidence="4">Autotransporter domain-containing protein</fullName>
    </recommendedName>
</protein>
<accession>A0A0S2TDS9</accession>
<feature type="signal peptide" evidence="1">
    <location>
        <begin position="1"/>
        <end position="27"/>
    </location>
</feature>
<feature type="chain" id="PRO_5006604963" description="Autotransporter domain-containing protein" evidence="1">
    <location>
        <begin position="28"/>
        <end position="486"/>
    </location>
</feature>
<evidence type="ECO:0008006" key="4">
    <source>
        <dbReference type="Google" id="ProtNLM"/>
    </source>
</evidence>
<dbReference type="Pfam" id="PF11751">
    <property type="entry name" value="PorP_SprF"/>
    <property type="match status" value="1"/>
</dbReference>
<keyword evidence="3" id="KW-1185">Reference proteome</keyword>
<dbReference type="AlphaFoldDB" id="A0A0S2TDS9"/>
<reference evidence="2" key="1">
    <citation type="submission" date="2015-10" db="EMBL/GenBank/DDBJ databases">
        <title>Description of Candidatus Tenderia electrophaga gen. nov, sp. nov., an Uncultivated Electroautotroph from a Biocathode Enrichment.</title>
        <authorList>
            <person name="Eddie B.J."/>
            <person name="Malanoski A.P."/>
            <person name="Wang Z."/>
            <person name="Hall R.J."/>
            <person name="Oh S.D."/>
            <person name="Heiner C."/>
            <person name="Lin B."/>
            <person name="Strycharz-Glaven S.M."/>
        </authorList>
    </citation>
    <scope>NUCLEOTIDE SEQUENCE [LARGE SCALE GENOMIC DNA]</scope>
    <source>
        <strain evidence="2">NRL1</strain>
    </source>
</reference>
<evidence type="ECO:0000313" key="3">
    <source>
        <dbReference type="Proteomes" id="UP000055136"/>
    </source>
</evidence>
<sequence length="486" mass="52930">MKLTRCRMECLALWLLLALMVCSHASAREIRLQGTVTCKEQGDVGARPAQAVLVVPRQFVSQARLSDDQGLYVFDLPAARIIDQATTLHFRNAGQEIGQRTEQIWESELRRFQDRYVYFPDTAEVEVPCKVAEDTPQVMQQQLALFSQQTEQARVLLDSSAAAGGATVLASLPSVAGAAAGGPALPGGVFSVVGLSPSDAVAGRLSSIALSAKTTAPGFAFAPTRNITDASFWNAAALALSLRRGVNVASDFDEFSRLSLAAGVGDRYGLGIGVIKLKQEDRRTATLDIGTPHTRSFRFSETGVYLSGAARLNRDADRPLAIGITLKHMSQELDLARLGDQVTNLGPDDPTWDYNSVYVSKNDMDVSLNYRVNQHANIGLALMSLLNRKLTDGDGNERDQRAVGLGISIMQGRTHYGVDLIHREVEGSDIALGVNTVPFAHGHISAGYDSTYNNYSVGFGYYWFRYSYSDDDLFNSTHMVGVEYIF</sequence>